<comment type="caution">
    <text evidence="2">The sequence shown here is derived from an EMBL/GenBank/DDBJ whole genome shotgun (WGS) entry which is preliminary data.</text>
</comment>
<keyword evidence="3" id="KW-1185">Reference proteome</keyword>
<dbReference type="InterPro" id="IPR001173">
    <property type="entry name" value="Glyco_trans_2-like"/>
</dbReference>
<proteinExistence type="predicted"/>
<dbReference type="EMBL" id="VORX01000002">
    <property type="protein sequence ID" value="TXE09290.1"/>
    <property type="molecule type" value="Genomic_DNA"/>
</dbReference>
<name>A0A5C7AKG6_9FLAO</name>
<gene>
    <name evidence="2" type="ORF">ES711_05005</name>
</gene>
<dbReference type="OrthoDB" id="9788101at2"/>
<accession>A0A5C7AKG6</accession>
<dbReference type="RefSeq" id="WP_146890862.1">
    <property type="nucleotide sequence ID" value="NZ_VORX01000002.1"/>
</dbReference>
<dbReference type="SUPFAM" id="SSF53448">
    <property type="entry name" value="Nucleotide-diphospho-sugar transferases"/>
    <property type="match status" value="1"/>
</dbReference>
<dbReference type="Gene3D" id="3.90.550.10">
    <property type="entry name" value="Spore Coat Polysaccharide Biosynthesis Protein SpsA, Chain A"/>
    <property type="match status" value="1"/>
</dbReference>
<dbReference type="InterPro" id="IPR029044">
    <property type="entry name" value="Nucleotide-diphossugar_trans"/>
</dbReference>
<dbReference type="GO" id="GO:0016758">
    <property type="term" value="F:hexosyltransferase activity"/>
    <property type="evidence" value="ECO:0007669"/>
    <property type="project" value="UniProtKB-ARBA"/>
</dbReference>
<dbReference type="Proteomes" id="UP000321734">
    <property type="component" value="Unassembled WGS sequence"/>
</dbReference>
<dbReference type="PANTHER" id="PTHR22916">
    <property type="entry name" value="GLYCOSYLTRANSFERASE"/>
    <property type="match status" value="1"/>
</dbReference>
<feature type="domain" description="Glycosyltransferase 2-like" evidence="1">
    <location>
        <begin position="4"/>
        <end position="140"/>
    </location>
</feature>
<dbReference type="AlphaFoldDB" id="A0A5C7AKG6"/>
<dbReference type="PANTHER" id="PTHR22916:SF3">
    <property type="entry name" value="UDP-GLCNAC:BETAGAL BETA-1,3-N-ACETYLGLUCOSAMINYLTRANSFERASE-LIKE PROTEIN 1"/>
    <property type="match status" value="1"/>
</dbReference>
<sequence>MKISIITATYNSAKTLEVCMDSVLQQTYKNIEYIIVDGGSTDETLSLIKSKSESHPNVCFSSEPDKGIYDALNKGISKATGDVIGFVHSDDFLSDPSIIGIIANAFRAEAIDGVYGNLHYVQFDDPDKVVRNWTSQTFTKKLLNRGWMPAHPTLFLKKSIYDTNGKFNMTYKIAADYDFILRIFKQPQYTFKYLPYTIMKMRVGGASNRSLRNLIQKTKEDYAAATSNGMHSPLKVVVQKNLSKIPQWFSK</sequence>
<protein>
    <submittedName>
        <fullName evidence="2">Glycosyltransferase</fullName>
    </submittedName>
</protein>
<evidence type="ECO:0000259" key="1">
    <source>
        <dbReference type="Pfam" id="PF00535"/>
    </source>
</evidence>
<evidence type="ECO:0000313" key="3">
    <source>
        <dbReference type="Proteomes" id="UP000321734"/>
    </source>
</evidence>
<organism evidence="2 3">
    <name type="scientific">Gelidibacter salicanalis</name>
    <dbReference type="NCBI Taxonomy" id="291193"/>
    <lineage>
        <taxon>Bacteria</taxon>
        <taxon>Pseudomonadati</taxon>
        <taxon>Bacteroidota</taxon>
        <taxon>Flavobacteriia</taxon>
        <taxon>Flavobacteriales</taxon>
        <taxon>Flavobacteriaceae</taxon>
        <taxon>Gelidibacter</taxon>
    </lineage>
</organism>
<evidence type="ECO:0000313" key="2">
    <source>
        <dbReference type="EMBL" id="TXE09290.1"/>
    </source>
</evidence>
<dbReference type="CDD" id="cd06433">
    <property type="entry name" value="GT_2_WfgS_like"/>
    <property type="match status" value="1"/>
</dbReference>
<dbReference type="Pfam" id="PF00535">
    <property type="entry name" value="Glycos_transf_2"/>
    <property type="match status" value="1"/>
</dbReference>
<keyword evidence="2" id="KW-0808">Transferase</keyword>
<reference evidence="2 3" key="1">
    <citation type="submission" date="2019-08" db="EMBL/GenBank/DDBJ databases">
        <title>Genome sequence of Gelidibacter salicanalis IC162T.</title>
        <authorList>
            <person name="Bowman J.P."/>
        </authorList>
    </citation>
    <scope>NUCLEOTIDE SEQUENCE [LARGE SCALE GENOMIC DNA]</scope>
    <source>
        <strain evidence="2 3">IC162</strain>
    </source>
</reference>